<evidence type="ECO:0000313" key="1">
    <source>
        <dbReference type="EMBL" id="OGH04921.1"/>
    </source>
</evidence>
<comment type="caution">
    <text evidence="1">The sequence shown here is derived from an EMBL/GenBank/DDBJ whole genome shotgun (WGS) entry which is preliminary data.</text>
</comment>
<gene>
    <name evidence="1" type="ORF">A2557_08070</name>
</gene>
<dbReference type="InterPro" id="IPR029024">
    <property type="entry name" value="TerB-like"/>
</dbReference>
<organism evidence="1 2">
    <name type="scientific">Candidatus Lambdaproteobacteria bacterium RIFOXYD2_FULL_56_26</name>
    <dbReference type="NCBI Taxonomy" id="1817773"/>
    <lineage>
        <taxon>Bacteria</taxon>
        <taxon>Pseudomonadati</taxon>
        <taxon>Pseudomonadota</taxon>
        <taxon>Candidatus Lambdaproteobacteria</taxon>
    </lineage>
</organism>
<dbReference type="AlphaFoldDB" id="A0A1F6H3H8"/>
<protein>
    <recommendedName>
        <fullName evidence="3">Co-chaperone DjlA N-terminal domain-containing protein</fullName>
    </recommendedName>
</protein>
<reference evidence="1 2" key="1">
    <citation type="journal article" date="2016" name="Nat. Commun.">
        <title>Thousands of microbial genomes shed light on interconnected biogeochemical processes in an aquifer system.</title>
        <authorList>
            <person name="Anantharaman K."/>
            <person name="Brown C.T."/>
            <person name="Hug L.A."/>
            <person name="Sharon I."/>
            <person name="Castelle C.J."/>
            <person name="Probst A.J."/>
            <person name="Thomas B.C."/>
            <person name="Singh A."/>
            <person name="Wilkins M.J."/>
            <person name="Karaoz U."/>
            <person name="Brodie E.L."/>
            <person name="Williams K.H."/>
            <person name="Hubbard S.S."/>
            <person name="Banfield J.F."/>
        </authorList>
    </citation>
    <scope>NUCLEOTIDE SEQUENCE [LARGE SCALE GENOMIC DNA]</scope>
</reference>
<name>A0A1F6H3H8_9PROT</name>
<evidence type="ECO:0008006" key="3">
    <source>
        <dbReference type="Google" id="ProtNLM"/>
    </source>
</evidence>
<dbReference type="SUPFAM" id="SSF158682">
    <property type="entry name" value="TerB-like"/>
    <property type="match status" value="1"/>
</dbReference>
<accession>A0A1F6H3H8</accession>
<proteinExistence type="predicted"/>
<evidence type="ECO:0000313" key="2">
    <source>
        <dbReference type="Proteomes" id="UP000177583"/>
    </source>
</evidence>
<dbReference type="EMBL" id="MFNF01000001">
    <property type="protein sequence ID" value="OGH04921.1"/>
    <property type="molecule type" value="Genomic_DNA"/>
</dbReference>
<dbReference type="Proteomes" id="UP000177583">
    <property type="component" value="Unassembled WGS sequence"/>
</dbReference>
<dbReference type="Gene3D" id="1.10.3680.10">
    <property type="entry name" value="TerB-like"/>
    <property type="match status" value="1"/>
</dbReference>
<sequence>MITAKTTIKDLHVEERKWLYTAIWKVVVVDKHVSAEEFEDLREAMNWVRQEEMEELEKQAVEKYSLCPLEPLPRLSFEKAFLMINEVIRVATEDRELLISEQELIEHFARLLGFTDDPSHELILGWAQKMLELEIQKEALAHRLKPFFSAPKS</sequence>